<comment type="caution">
    <text evidence="2">The sequence shown here is derived from an EMBL/GenBank/DDBJ whole genome shotgun (WGS) entry which is preliminary data.</text>
</comment>
<dbReference type="AlphaFoldDB" id="A0A9Q8CKV2"/>
<keyword evidence="3" id="KW-1185">Reference proteome</keyword>
<protein>
    <recommendedName>
        <fullName evidence="4">DUF1516 family protein</fullName>
    </recommendedName>
</protein>
<evidence type="ECO:0008006" key="4">
    <source>
        <dbReference type="Google" id="ProtNLM"/>
    </source>
</evidence>
<keyword evidence="1" id="KW-0812">Transmembrane</keyword>
<dbReference type="NCBIfam" id="NF038247">
    <property type="entry name" value="memb_stab_MspA"/>
    <property type="match status" value="1"/>
</dbReference>
<feature type="transmembrane region" description="Helical" evidence="1">
    <location>
        <begin position="30"/>
        <end position="47"/>
    </location>
</feature>
<dbReference type="InterPro" id="IPR053572">
    <property type="entry name" value="MspA"/>
</dbReference>
<keyword evidence="1" id="KW-1133">Transmembrane helix</keyword>
<feature type="transmembrane region" description="Helical" evidence="1">
    <location>
        <begin position="6"/>
        <end position="23"/>
    </location>
</feature>
<keyword evidence="1" id="KW-0472">Membrane</keyword>
<accession>A0A9Q8CKV2</accession>
<evidence type="ECO:0000256" key="1">
    <source>
        <dbReference type="SAM" id="Phobius"/>
    </source>
</evidence>
<feature type="transmembrane region" description="Helical" evidence="1">
    <location>
        <begin position="53"/>
        <end position="72"/>
    </location>
</feature>
<sequence length="105" mass="11712">MILLLTLFIVTYLLVSYLSIYQLNMRPTQAARLIFGMALIIFASTWLSGLPGSLWVILLVICLVINIEITAFKAKIHDMKGQQILHIFTVAMAAMIIATAFLLSI</sequence>
<evidence type="ECO:0000313" key="2">
    <source>
        <dbReference type="EMBL" id="TDM02338.1"/>
    </source>
</evidence>
<dbReference type="Proteomes" id="UP000295280">
    <property type="component" value="Unassembled WGS sequence"/>
</dbReference>
<dbReference type="EMBL" id="SCWD01000002">
    <property type="protein sequence ID" value="TDM02338.1"/>
    <property type="molecule type" value="Genomic_DNA"/>
</dbReference>
<feature type="transmembrane region" description="Helical" evidence="1">
    <location>
        <begin position="84"/>
        <end position="103"/>
    </location>
</feature>
<evidence type="ECO:0000313" key="3">
    <source>
        <dbReference type="Proteomes" id="UP000295280"/>
    </source>
</evidence>
<gene>
    <name evidence="2" type="ORF">ERX40_07225</name>
</gene>
<organism evidence="2 3">
    <name type="scientific">Macrococcus carouselicus</name>
    <dbReference type="NCBI Taxonomy" id="69969"/>
    <lineage>
        <taxon>Bacteria</taxon>
        <taxon>Bacillati</taxon>
        <taxon>Bacillota</taxon>
        <taxon>Bacilli</taxon>
        <taxon>Bacillales</taxon>
        <taxon>Staphylococcaceae</taxon>
        <taxon>Macrococcus</taxon>
    </lineage>
</organism>
<name>A0A9Q8CKV2_9STAP</name>
<reference evidence="2 3" key="1">
    <citation type="submission" date="2019-01" db="EMBL/GenBank/DDBJ databases">
        <title>Draft genome sequences of the type strains of six Macrococcus species.</title>
        <authorList>
            <person name="Mazhar S."/>
            <person name="Altermann E."/>
            <person name="Hill C."/>
            <person name="Mcauliffe O."/>
        </authorList>
    </citation>
    <scope>NUCLEOTIDE SEQUENCE [LARGE SCALE GENOMIC DNA]</scope>
    <source>
        <strain evidence="2 3">ATCC 51828</strain>
    </source>
</reference>
<proteinExistence type="predicted"/>
<dbReference type="OrthoDB" id="2418330at2"/>
<dbReference type="RefSeq" id="WP_133417824.1">
    <property type="nucleotide sequence ID" value="NZ_SCWD01000002.1"/>
</dbReference>